<sequence>MRLRVLAISADIADAYGAKLILGQSPLGGLEAVLAFETAGRRKRRRDPV</sequence>
<dbReference type="Proteomes" id="UP000744980">
    <property type="component" value="Unassembled WGS sequence"/>
</dbReference>
<dbReference type="AlphaFoldDB" id="A0AAW4FCQ7"/>
<comment type="caution">
    <text evidence="1">The sequence shown here is derived from an EMBL/GenBank/DDBJ whole genome shotgun (WGS) entry which is preliminary data.</text>
</comment>
<accession>A0AAW4FCQ7</accession>
<name>A0AAW4FCQ7_9HYPH</name>
<evidence type="ECO:0000313" key="2">
    <source>
        <dbReference type="Proteomes" id="UP000744980"/>
    </source>
</evidence>
<organism evidence="1 2">
    <name type="scientific">Ensifer canadensis</name>
    <dbReference type="NCBI Taxonomy" id="555315"/>
    <lineage>
        <taxon>Bacteria</taxon>
        <taxon>Pseudomonadati</taxon>
        <taxon>Pseudomonadota</taxon>
        <taxon>Alphaproteobacteria</taxon>
        <taxon>Hyphomicrobiales</taxon>
        <taxon>Rhizobiaceae</taxon>
        <taxon>Sinorhizobium/Ensifer group</taxon>
        <taxon>Ensifer</taxon>
    </lineage>
</organism>
<gene>
    <name evidence="1" type="ORF">GFB56_03750</name>
</gene>
<dbReference type="RefSeq" id="WP_156407901.1">
    <property type="nucleotide sequence ID" value="NZ_CP083370.1"/>
</dbReference>
<proteinExistence type="predicted"/>
<protein>
    <submittedName>
        <fullName evidence="1">Uncharacterized protein</fullName>
    </submittedName>
</protein>
<dbReference type="EMBL" id="WXFA01000002">
    <property type="protein sequence ID" value="MBM3089928.1"/>
    <property type="molecule type" value="Genomic_DNA"/>
</dbReference>
<reference evidence="1 2" key="1">
    <citation type="submission" date="2020-01" db="EMBL/GenBank/DDBJ databases">
        <title>Draft genome assembly of Ensifer adhaerens T173.</title>
        <authorList>
            <person name="Craig J.E."/>
            <person name="Stinchcombe J.R."/>
        </authorList>
    </citation>
    <scope>NUCLEOTIDE SEQUENCE [LARGE SCALE GENOMIC DNA]</scope>
    <source>
        <strain evidence="1 2">T173</strain>
    </source>
</reference>
<evidence type="ECO:0000313" key="1">
    <source>
        <dbReference type="EMBL" id="MBM3089928.1"/>
    </source>
</evidence>
<keyword evidence="2" id="KW-1185">Reference proteome</keyword>